<dbReference type="InterPro" id="IPR010869">
    <property type="entry name" value="DUF1501"/>
</dbReference>
<dbReference type="SUPFAM" id="SSF53649">
    <property type="entry name" value="Alkaline phosphatase-like"/>
    <property type="match status" value="1"/>
</dbReference>
<dbReference type="PANTHER" id="PTHR43737:SF1">
    <property type="entry name" value="DUF1501 DOMAIN-CONTAINING PROTEIN"/>
    <property type="match status" value="1"/>
</dbReference>
<protein>
    <recommendedName>
        <fullName evidence="2">Sulfatase N-terminal domain-containing protein</fullName>
    </recommendedName>
</protein>
<name>A0A382AZI0_9ZZZZ</name>
<evidence type="ECO:0000313" key="1">
    <source>
        <dbReference type="EMBL" id="SVB06442.1"/>
    </source>
</evidence>
<dbReference type="InterPro" id="IPR017850">
    <property type="entry name" value="Alkaline_phosphatase_core_sf"/>
</dbReference>
<dbReference type="Pfam" id="PF07394">
    <property type="entry name" value="DUF1501"/>
    <property type="match status" value="1"/>
</dbReference>
<dbReference type="Gene3D" id="3.40.720.10">
    <property type="entry name" value="Alkaline Phosphatase, subunit A"/>
    <property type="match status" value="1"/>
</dbReference>
<dbReference type="AlphaFoldDB" id="A0A382AZI0"/>
<gene>
    <name evidence="1" type="ORF">METZ01_LOCUS159296</name>
</gene>
<dbReference type="EMBL" id="UINC01027352">
    <property type="protein sequence ID" value="SVB06442.1"/>
    <property type="molecule type" value="Genomic_DNA"/>
</dbReference>
<proteinExistence type="predicted"/>
<dbReference type="PANTHER" id="PTHR43737">
    <property type="entry name" value="BLL7424 PROTEIN"/>
    <property type="match status" value="1"/>
</dbReference>
<evidence type="ECO:0008006" key="2">
    <source>
        <dbReference type="Google" id="ProtNLM"/>
    </source>
</evidence>
<accession>A0A382AZI0</accession>
<reference evidence="1" key="1">
    <citation type="submission" date="2018-05" db="EMBL/GenBank/DDBJ databases">
        <authorList>
            <person name="Lanie J.A."/>
            <person name="Ng W.-L."/>
            <person name="Kazmierczak K.M."/>
            <person name="Andrzejewski T.M."/>
            <person name="Davidsen T.M."/>
            <person name="Wayne K.J."/>
            <person name="Tettelin H."/>
            <person name="Glass J.I."/>
            <person name="Rusch D."/>
            <person name="Podicherti R."/>
            <person name="Tsui H.-C.T."/>
            <person name="Winkler M.E."/>
        </authorList>
    </citation>
    <scope>NUCLEOTIDE SEQUENCE</scope>
</reference>
<sequence length="382" mass="42490">MDADALTVPAIKNDKSVVLVFLAGGPTHVETFNPVPDAPVEFRSIIDSVQTKDSDIMMGGLWTNLIKHTDKINVVNSFAHRNNSHAQATHWVMTSHNTKENNSQEHPSHGSVVSRYFGSSQDNGMPTYVRQSGIYGSDASYLGAEFNPFESSRKDNLGLNIDVERFRDRQNLLTQLDKLDRNINTGPIDAYKAQAYAILLNKVKEAFDIDKEKPKTKRLYGKSSIGKEMLLARRLIENGTKFVSVSYGGWDMHKDIEKGLNNKIPPLDKALSAFLEDIDQRGMLKDTLVIITGEFGRTPKINKNAGRDHWGALSTLAFAGGDYEQGRVIGRSDTKATAPNSLPITPMDIRATVLDHMEIPSNLTYFDTFGRPQYMTTGKVIL</sequence>
<organism evidence="1">
    <name type="scientific">marine metagenome</name>
    <dbReference type="NCBI Taxonomy" id="408172"/>
    <lineage>
        <taxon>unclassified sequences</taxon>
        <taxon>metagenomes</taxon>
        <taxon>ecological metagenomes</taxon>
    </lineage>
</organism>